<sequence length="473" mass="53167">GYQPNTCQVVPVEKSSFDSFTQLISVKIQELETVDPDRKFLYQTFVPSQTEQSDEDTDLKAQIDVITQEQSLLQLISVVLMKCNASNLSGDNPITSDPNPNLKNVNIKRSPYIYAVNGAVVLSSTTISEIQLDNVAAIYLIGVEDIDDPSESKITRNEDEDVTIELKKLIMDNVSSIAGVTQTETSTNGSPTCIQYQSSFKFERGKLQIQGKSWIVDLGNGALYIGPYSDVDIESTVVFEGNSPNRFQNGSIFGSQRKNILCYGGIDEDGLWIFTDEFCDVQVSDYNNMTAQSLIFTPTLTKVDGSENKKGWGMDITLQGDKLVQCALIWIEICDTKGKTEYKQKYSVSQEEMCLRVLLENVNPEEIKWNDEQTQIQLINMPYDGHAFRKSRQVRIRLLFSDGKPNTDSQIKQRIAKILKAKEEQEDQSSSNSYLDHTIYGDDGEEEFWTILLATEGFNLQTGGWLSWGVNQI</sequence>
<organism evidence="1 2">
    <name type="scientific">Streblomastix strix</name>
    <dbReference type="NCBI Taxonomy" id="222440"/>
    <lineage>
        <taxon>Eukaryota</taxon>
        <taxon>Metamonada</taxon>
        <taxon>Preaxostyla</taxon>
        <taxon>Oxymonadida</taxon>
        <taxon>Streblomastigidae</taxon>
        <taxon>Streblomastix</taxon>
    </lineage>
</organism>
<gene>
    <name evidence="1" type="ORF">EZS28_024684</name>
</gene>
<evidence type="ECO:0000313" key="2">
    <source>
        <dbReference type="Proteomes" id="UP000324800"/>
    </source>
</evidence>
<protein>
    <submittedName>
        <fullName evidence="1">Uncharacterized protein</fullName>
    </submittedName>
</protein>
<dbReference type="AlphaFoldDB" id="A0A5J4VB89"/>
<reference evidence="1 2" key="1">
    <citation type="submission" date="2019-03" db="EMBL/GenBank/DDBJ databases">
        <title>Single cell metagenomics reveals metabolic interactions within the superorganism composed of flagellate Streblomastix strix and complex community of Bacteroidetes bacteria on its surface.</title>
        <authorList>
            <person name="Treitli S.C."/>
            <person name="Kolisko M."/>
            <person name="Husnik F."/>
            <person name="Keeling P."/>
            <person name="Hampl V."/>
        </authorList>
    </citation>
    <scope>NUCLEOTIDE SEQUENCE [LARGE SCALE GENOMIC DNA]</scope>
    <source>
        <strain evidence="1">ST1C</strain>
    </source>
</reference>
<name>A0A5J4VB89_9EUKA</name>
<feature type="non-terminal residue" evidence="1">
    <location>
        <position position="1"/>
    </location>
</feature>
<evidence type="ECO:0000313" key="1">
    <source>
        <dbReference type="EMBL" id="KAA6379789.1"/>
    </source>
</evidence>
<accession>A0A5J4VB89</accession>
<dbReference type="EMBL" id="SNRW01008270">
    <property type="protein sequence ID" value="KAA6379789.1"/>
    <property type="molecule type" value="Genomic_DNA"/>
</dbReference>
<dbReference type="Proteomes" id="UP000324800">
    <property type="component" value="Unassembled WGS sequence"/>
</dbReference>
<proteinExistence type="predicted"/>
<comment type="caution">
    <text evidence="1">The sequence shown here is derived from an EMBL/GenBank/DDBJ whole genome shotgun (WGS) entry which is preliminary data.</text>
</comment>